<keyword evidence="4" id="KW-0675">Receptor</keyword>
<sequence>MDPDQVQHLDSFCRLPIHRSSMVLRGIGIFNAEKRKEAAEEEKYMLSNGAKLLQELIAACDGKTNPIRIFSAKELKKATDNYSSKLICYKNDCSVYYKGMLEDRIIIIRRTEVAHLNPSVDLKRHINEVVVLSQINHKNVVKLLGCCLEAQIPIIVYDYNFTYNKNLKDCIHGEVLSRRLSWEDCLRIANEVAEALVYVHMATPKTIVHMNIAPRNIWLDEHCNSKVTSFCHSESIPEGESHVQVDLSFDNDVEVDTEGTLPYIDPEFIGSGRFTEKSDVYSFGVVLFELLTGIQAWNLLTEGVTYQKTAFAELAVRCIQASSDERPTMKEACQELRRLRSSCSPPSTSRYP</sequence>
<dbReference type="PANTHER" id="PTHR27005">
    <property type="entry name" value="WALL-ASSOCIATED RECEPTOR KINASE-LIKE 21"/>
    <property type="match status" value="1"/>
</dbReference>
<dbReference type="Proteomes" id="UP000283530">
    <property type="component" value="Unassembled WGS sequence"/>
</dbReference>
<protein>
    <submittedName>
        <fullName evidence="4">Wall-associated receptor kinase 2</fullName>
    </submittedName>
</protein>
<dbReference type="GO" id="GO:0005524">
    <property type="term" value="F:ATP binding"/>
    <property type="evidence" value="ECO:0007669"/>
    <property type="project" value="UniProtKB-KW"/>
</dbReference>
<dbReference type="InterPro" id="IPR001245">
    <property type="entry name" value="Ser-Thr/Tyr_kinase_cat_dom"/>
</dbReference>
<organism evidence="4 5">
    <name type="scientific">Cinnamomum micranthum f. kanehirae</name>
    <dbReference type="NCBI Taxonomy" id="337451"/>
    <lineage>
        <taxon>Eukaryota</taxon>
        <taxon>Viridiplantae</taxon>
        <taxon>Streptophyta</taxon>
        <taxon>Embryophyta</taxon>
        <taxon>Tracheophyta</taxon>
        <taxon>Spermatophyta</taxon>
        <taxon>Magnoliopsida</taxon>
        <taxon>Magnoliidae</taxon>
        <taxon>Laurales</taxon>
        <taxon>Lauraceae</taxon>
        <taxon>Cinnamomum</taxon>
    </lineage>
</organism>
<gene>
    <name evidence="4" type="ORF">CKAN_00007100</name>
</gene>
<dbReference type="STRING" id="337451.A0A443N027"/>
<evidence type="ECO:0000313" key="4">
    <source>
        <dbReference type="EMBL" id="RWR71887.1"/>
    </source>
</evidence>
<reference evidence="4 5" key="1">
    <citation type="journal article" date="2019" name="Nat. Plants">
        <title>Stout camphor tree genome fills gaps in understanding of flowering plant genome evolution.</title>
        <authorList>
            <person name="Chaw S.M."/>
            <person name="Liu Y.C."/>
            <person name="Wu Y.W."/>
            <person name="Wang H.Y."/>
            <person name="Lin C.I."/>
            <person name="Wu C.S."/>
            <person name="Ke H.M."/>
            <person name="Chang L.Y."/>
            <person name="Hsu C.Y."/>
            <person name="Yang H.T."/>
            <person name="Sudianto E."/>
            <person name="Hsu M.H."/>
            <person name="Wu K.P."/>
            <person name="Wang L.N."/>
            <person name="Leebens-Mack J.H."/>
            <person name="Tsai I.J."/>
        </authorList>
    </citation>
    <scope>NUCLEOTIDE SEQUENCE [LARGE SCALE GENOMIC DNA]</scope>
    <source>
        <strain evidence="5">cv. Chaw 1501</strain>
        <tissue evidence="4">Young leaves</tissue>
    </source>
</reference>
<keyword evidence="1" id="KW-0547">Nucleotide-binding</keyword>
<dbReference type="EMBL" id="QPKB01000001">
    <property type="protein sequence ID" value="RWR71887.1"/>
    <property type="molecule type" value="Genomic_DNA"/>
</dbReference>
<name>A0A443N027_9MAGN</name>
<evidence type="ECO:0000259" key="3">
    <source>
        <dbReference type="PROSITE" id="PS50011"/>
    </source>
</evidence>
<comment type="caution">
    <text evidence="4">The sequence shown here is derived from an EMBL/GenBank/DDBJ whole genome shotgun (WGS) entry which is preliminary data.</text>
</comment>
<dbReference type="Pfam" id="PF07714">
    <property type="entry name" value="PK_Tyr_Ser-Thr"/>
    <property type="match status" value="1"/>
</dbReference>
<dbReference type="PROSITE" id="PS50011">
    <property type="entry name" value="PROTEIN_KINASE_DOM"/>
    <property type="match status" value="1"/>
</dbReference>
<dbReference type="GO" id="GO:0007166">
    <property type="term" value="P:cell surface receptor signaling pathway"/>
    <property type="evidence" value="ECO:0007669"/>
    <property type="project" value="InterPro"/>
</dbReference>
<keyword evidence="4" id="KW-0808">Transferase</keyword>
<dbReference type="InterPro" id="IPR045274">
    <property type="entry name" value="WAK-like"/>
</dbReference>
<dbReference type="OrthoDB" id="75710at2759"/>
<evidence type="ECO:0000256" key="2">
    <source>
        <dbReference type="ARBA" id="ARBA00022840"/>
    </source>
</evidence>
<keyword evidence="5" id="KW-1185">Reference proteome</keyword>
<evidence type="ECO:0000313" key="5">
    <source>
        <dbReference type="Proteomes" id="UP000283530"/>
    </source>
</evidence>
<dbReference type="InterPro" id="IPR000719">
    <property type="entry name" value="Prot_kinase_dom"/>
</dbReference>
<feature type="domain" description="Protein kinase" evidence="3">
    <location>
        <begin position="19"/>
        <end position="339"/>
    </location>
</feature>
<dbReference type="GO" id="GO:0005886">
    <property type="term" value="C:plasma membrane"/>
    <property type="evidence" value="ECO:0007669"/>
    <property type="project" value="TreeGrafter"/>
</dbReference>
<dbReference type="GO" id="GO:0004674">
    <property type="term" value="F:protein serine/threonine kinase activity"/>
    <property type="evidence" value="ECO:0007669"/>
    <property type="project" value="TreeGrafter"/>
</dbReference>
<accession>A0A443N027</accession>
<keyword evidence="4" id="KW-0418">Kinase</keyword>
<evidence type="ECO:0000256" key="1">
    <source>
        <dbReference type="ARBA" id="ARBA00022741"/>
    </source>
</evidence>
<dbReference type="AlphaFoldDB" id="A0A443N027"/>
<proteinExistence type="predicted"/>
<dbReference type="InterPro" id="IPR011009">
    <property type="entry name" value="Kinase-like_dom_sf"/>
</dbReference>
<keyword evidence="2" id="KW-0067">ATP-binding</keyword>
<dbReference type="Gene3D" id="3.30.200.20">
    <property type="entry name" value="Phosphorylase Kinase, domain 1"/>
    <property type="match status" value="1"/>
</dbReference>
<dbReference type="SUPFAM" id="SSF56112">
    <property type="entry name" value="Protein kinase-like (PK-like)"/>
    <property type="match status" value="1"/>
</dbReference>
<dbReference type="Gene3D" id="1.10.510.10">
    <property type="entry name" value="Transferase(Phosphotransferase) domain 1"/>
    <property type="match status" value="1"/>
</dbReference>
<dbReference type="PANTHER" id="PTHR27005:SF466">
    <property type="entry name" value="NON-FUNCTIONAL PSEUDOKINASE ZED1-LIKE"/>
    <property type="match status" value="1"/>
</dbReference>